<dbReference type="Pfam" id="PF14529">
    <property type="entry name" value="Exo_endo_phos_2"/>
    <property type="match status" value="1"/>
</dbReference>
<dbReference type="EMBL" id="CACRXK020013222">
    <property type="protein sequence ID" value="CAB4024758.1"/>
    <property type="molecule type" value="Genomic_DNA"/>
</dbReference>
<dbReference type="Proteomes" id="UP001152795">
    <property type="component" value="Unassembled WGS sequence"/>
</dbReference>
<dbReference type="AlphaFoldDB" id="A0A6S7J2Z5"/>
<evidence type="ECO:0000313" key="2">
    <source>
        <dbReference type="Proteomes" id="UP001152795"/>
    </source>
</evidence>
<dbReference type="GO" id="GO:0003824">
    <property type="term" value="F:catalytic activity"/>
    <property type="evidence" value="ECO:0007669"/>
    <property type="project" value="InterPro"/>
</dbReference>
<name>A0A6S7J2Z5_PARCT</name>
<dbReference type="OrthoDB" id="414666at2759"/>
<proteinExistence type="predicted"/>
<keyword evidence="2" id="KW-1185">Reference proteome</keyword>
<reference evidence="1" key="1">
    <citation type="submission" date="2020-04" db="EMBL/GenBank/DDBJ databases">
        <authorList>
            <person name="Alioto T."/>
            <person name="Alioto T."/>
            <person name="Gomez Garrido J."/>
        </authorList>
    </citation>
    <scope>NUCLEOTIDE SEQUENCE</scope>
    <source>
        <strain evidence="1">A484AB</strain>
    </source>
</reference>
<accession>A0A6S7J2Z5</accession>
<feature type="non-terminal residue" evidence="1">
    <location>
        <position position="1"/>
    </location>
</feature>
<dbReference type="SUPFAM" id="SSF56219">
    <property type="entry name" value="DNase I-like"/>
    <property type="match status" value="1"/>
</dbReference>
<gene>
    <name evidence="1" type="ORF">PACLA_8A014067</name>
</gene>
<dbReference type="Gene3D" id="3.60.10.10">
    <property type="entry name" value="Endonuclease/exonuclease/phosphatase"/>
    <property type="match status" value="1"/>
</dbReference>
<evidence type="ECO:0000313" key="1">
    <source>
        <dbReference type="EMBL" id="CAB4024758.1"/>
    </source>
</evidence>
<comment type="caution">
    <text evidence="1">The sequence shown here is derived from an EMBL/GenBank/DDBJ whole genome shotgun (WGS) entry which is preliminary data.</text>
</comment>
<dbReference type="InterPro" id="IPR005135">
    <property type="entry name" value="Endo/exonuclease/phosphatase"/>
</dbReference>
<organism evidence="1 2">
    <name type="scientific">Paramuricea clavata</name>
    <name type="common">Red gorgonian</name>
    <name type="synonym">Violescent sea-whip</name>
    <dbReference type="NCBI Taxonomy" id="317549"/>
    <lineage>
        <taxon>Eukaryota</taxon>
        <taxon>Metazoa</taxon>
        <taxon>Cnidaria</taxon>
        <taxon>Anthozoa</taxon>
        <taxon>Octocorallia</taxon>
        <taxon>Malacalcyonacea</taxon>
        <taxon>Plexauridae</taxon>
        <taxon>Paramuricea</taxon>
    </lineage>
</organism>
<dbReference type="InterPro" id="IPR036691">
    <property type="entry name" value="Endo/exonu/phosph_ase_sf"/>
</dbReference>
<sequence length="311" mass="36384">MNNQNYVFCSIYFPSTNSNLADFIDTLTCLNAVCTQLSYREEQIIIAGDFNVHVSDPRSGQRESNRGKLLLEMFAEFDMFPVNVDMPCMGPLFTYYSSCGNSVVDYIFAKNEYERIAWRKCVSEQVLEYQRRLNDTIITMDDTLYTSDDVENYYRLICRSIKSSDKCLPRTKFWKYVNRRRKKKRSTNVLTTNDGRTISNPEEIADVWANYYEKLLTPEENTNFDDDFREYIDIEVSDITKNSLAEFDDIFQDPITLKEIEDVLTELPNNKAPGDDGITYEHIKYSGDILAAKLLILYNKIIELEYIPRQF</sequence>
<protein>
    <submittedName>
        <fullName evidence="1">Uncharacterized protein</fullName>
    </submittedName>
</protein>